<dbReference type="InterPro" id="IPR034291">
    <property type="entry name" value="TMP_synthase"/>
</dbReference>
<dbReference type="GO" id="GO:0009228">
    <property type="term" value="P:thiamine biosynthetic process"/>
    <property type="evidence" value="ECO:0007669"/>
    <property type="project" value="UniProtKB-KW"/>
</dbReference>
<dbReference type="SUPFAM" id="SSF51391">
    <property type="entry name" value="Thiamin phosphate synthase"/>
    <property type="match status" value="1"/>
</dbReference>
<evidence type="ECO:0000256" key="1">
    <source>
        <dbReference type="ARBA" id="ARBA00005165"/>
    </source>
</evidence>
<feature type="binding site" evidence="9">
    <location>
        <position position="74"/>
    </location>
    <ligand>
        <name>4-amino-2-methyl-5-(diphosphooxymethyl)pyrimidine</name>
        <dbReference type="ChEBI" id="CHEBI:57841"/>
    </ligand>
</feature>
<comment type="catalytic activity">
    <reaction evidence="8 9 10">
        <text>2-[(2R,5Z)-2-carboxy-4-methylthiazol-5(2H)-ylidene]ethyl phosphate + 4-amino-2-methyl-5-(diphosphooxymethyl)pyrimidine + 2 H(+) = thiamine phosphate + CO2 + diphosphate</text>
        <dbReference type="Rhea" id="RHEA:47844"/>
        <dbReference type="ChEBI" id="CHEBI:15378"/>
        <dbReference type="ChEBI" id="CHEBI:16526"/>
        <dbReference type="ChEBI" id="CHEBI:33019"/>
        <dbReference type="ChEBI" id="CHEBI:37575"/>
        <dbReference type="ChEBI" id="CHEBI:57841"/>
        <dbReference type="ChEBI" id="CHEBI:62899"/>
        <dbReference type="EC" id="2.5.1.3"/>
    </reaction>
</comment>
<gene>
    <name evidence="9 13" type="primary">thiE</name>
    <name evidence="13" type="ORF">AWH48_09935</name>
    <name evidence="14" type="ORF">AWH49_01955</name>
</gene>
<proteinExistence type="inferred from homology"/>
<evidence type="ECO:0000256" key="5">
    <source>
        <dbReference type="ARBA" id="ARBA00022977"/>
    </source>
</evidence>
<dbReference type="EMBL" id="LQWY01000012">
    <property type="protein sequence ID" value="OAH62257.1"/>
    <property type="molecule type" value="Genomic_DNA"/>
</dbReference>
<evidence type="ECO:0000256" key="10">
    <source>
        <dbReference type="RuleBase" id="RU003826"/>
    </source>
</evidence>
<feature type="binding site" evidence="9">
    <location>
        <position position="170"/>
    </location>
    <ligand>
        <name>2-[(2R,5Z)-2-carboxy-4-methylthiazol-5(2H)-ylidene]ethyl phosphate</name>
        <dbReference type="ChEBI" id="CHEBI:62899"/>
    </ligand>
</feature>
<dbReference type="EMBL" id="LQWZ01000035">
    <property type="protein sequence ID" value="OAH53596.1"/>
    <property type="molecule type" value="Genomic_DNA"/>
</dbReference>
<evidence type="ECO:0000313" key="16">
    <source>
        <dbReference type="Proteomes" id="UP000077271"/>
    </source>
</evidence>
<evidence type="ECO:0000313" key="14">
    <source>
        <dbReference type="EMBL" id="OAH62257.1"/>
    </source>
</evidence>
<feature type="binding site" evidence="9">
    <location>
        <position position="94"/>
    </location>
    <ligand>
        <name>Mg(2+)</name>
        <dbReference type="ChEBI" id="CHEBI:18420"/>
    </ligand>
</feature>
<feature type="domain" description="Thiamine phosphate synthase/TenI" evidence="12">
    <location>
        <begin position="10"/>
        <end position="193"/>
    </location>
</feature>
<evidence type="ECO:0000256" key="2">
    <source>
        <dbReference type="ARBA" id="ARBA00022679"/>
    </source>
</evidence>
<keyword evidence="5 9" id="KW-0784">Thiamine biosynthesis</keyword>
<name>A0A177KKS4_9BACI</name>
<protein>
    <recommendedName>
        <fullName evidence="9">Thiamine-phosphate synthase</fullName>
        <shortName evidence="9">TP synthase</shortName>
        <shortName evidence="9">TPS</shortName>
        <ecNumber evidence="9">2.5.1.3</ecNumber>
    </recommendedName>
    <alternativeName>
        <fullName evidence="9">Thiamine-phosphate pyrophosphorylase</fullName>
        <shortName evidence="9">TMP pyrophosphorylase</shortName>
        <shortName evidence="9">TMP-PPase</shortName>
    </alternativeName>
</protein>
<feature type="binding site" evidence="9">
    <location>
        <begin position="138"/>
        <end position="140"/>
    </location>
    <ligand>
        <name>2-[(2R,5Z)-2-carboxy-4-methylthiazol-5(2H)-ylidene]ethyl phosphate</name>
        <dbReference type="ChEBI" id="CHEBI:62899"/>
    </ligand>
</feature>
<comment type="similarity">
    <text evidence="9 10">Belongs to the thiamine-phosphate synthase family.</text>
</comment>
<evidence type="ECO:0000256" key="4">
    <source>
        <dbReference type="ARBA" id="ARBA00022842"/>
    </source>
</evidence>
<keyword evidence="15" id="KW-1185">Reference proteome</keyword>
<evidence type="ECO:0000256" key="6">
    <source>
        <dbReference type="ARBA" id="ARBA00047334"/>
    </source>
</evidence>
<feature type="binding site" evidence="9">
    <location>
        <position position="112"/>
    </location>
    <ligand>
        <name>4-amino-2-methyl-5-(diphosphooxymethyl)pyrimidine</name>
        <dbReference type="ChEBI" id="CHEBI:57841"/>
    </ligand>
</feature>
<evidence type="ECO:0000313" key="13">
    <source>
        <dbReference type="EMBL" id="OAH53596.1"/>
    </source>
</evidence>
<dbReference type="FunFam" id="3.20.20.70:FF:000096">
    <property type="entry name" value="Thiamine-phosphate synthase"/>
    <property type="match status" value="1"/>
</dbReference>
<dbReference type="InterPro" id="IPR013785">
    <property type="entry name" value="Aldolase_TIM"/>
</dbReference>
<dbReference type="STRING" id="29332.AWH48_09935"/>
<dbReference type="GO" id="GO:0000287">
    <property type="term" value="F:magnesium ion binding"/>
    <property type="evidence" value="ECO:0007669"/>
    <property type="project" value="UniProtKB-UniRule"/>
</dbReference>
<comment type="catalytic activity">
    <reaction evidence="7 9 10">
        <text>2-(2-carboxy-4-methylthiazol-5-yl)ethyl phosphate + 4-amino-2-methyl-5-(diphosphooxymethyl)pyrimidine + 2 H(+) = thiamine phosphate + CO2 + diphosphate</text>
        <dbReference type="Rhea" id="RHEA:47848"/>
        <dbReference type="ChEBI" id="CHEBI:15378"/>
        <dbReference type="ChEBI" id="CHEBI:16526"/>
        <dbReference type="ChEBI" id="CHEBI:33019"/>
        <dbReference type="ChEBI" id="CHEBI:37575"/>
        <dbReference type="ChEBI" id="CHEBI:57841"/>
        <dbReference type="ChEBI" id="CHEBI:62890"/>
        <dbReference type="EC" id="2.5.1.3"/>
    </reaction>
</comment>
<dbReference type="Pfam" id="PF02581">
    <property type="entry name" value="TMP-TENI"/>
    <property type="match status" value="1"/>
</dbReference>
<dbReference type="Gene3D" id="3.20.20.70">
    <property type="entry name" value="Aldolase class I"/>
    <property type="match status" value="1"/>
</dbReference>
<comment type="cofactor">
    <cofactor evidence="9">
        <name>Mg(2+)</name>
        <dbReference type="ChEBI" id="CHEBI:18420"/>
    </cofactor>
    <text evidence="9">Binds 1 Mg(2+) ion per subunit.</text>
</comment>
<dbReference type="OrthoDB" id="9812206at2"/>
<dbReference type="InterPro" id="IPR036206">
    <property type="entry name" value="ThiamineP_synth_sf"/>
</dbReference>
<dbReference type="NCBIfam" id="TIGR00693">
    <property type="entry name" value="thiE"/>
    <property type="match status" value="1"/>
</dbReference>
<feature type="binding site" evidence="9">
    <location>
        <begin position="39"/>
        <end position="43"/>
    </location>
    <ligand>
        <name>4-amino-2-methyl-5-(diphosphooxymethyl)pyrimidine</name>
        <dbReference type="ChEBI" id="CHEBI:57841"/>
    </ligand>
</feature>
<comment type="function">
    <text evidence="9">Condenses 4-methyl-5-(beta-hydroxyethyl)thiazole monophosphate (THZ-P) and 2-methyl-4-amino-5-hydroxymethyl pyrimidine pyrophosphate (HMP-PP) to form thiamine monophosphate (TMP).</text>
</comment>
<dbReference type="GO" id="GO:0004789">
    <property type="term" value="F:thiamine-phosphate diphosphorylase activity"/>
    <property type="evidence" value="ECO:0007669"/>
    <property type="project" value="UniProtKB-UniRule"/>
</dbReference>
<evidence type="ECO:0000256" key="8">
    <source>
        <dbReference type="ARBA" id="ARBA00047883"/>
    </source>
</evidence>
<comment type="catalytic activity">
    <reaction evidence="6 9 10">
        <text>4-methyl-5-(2-phosphooxyethyl)-thiazole + 4-amino-2-methyl-5-(diphosphooxymethyl)pyrimidine + H(+) = thiamine phosphate + diphosphate</text>
        <dbReference type="Rhea" id="RHEA:22328"/>
        <dbReference type="ChEBI" id="CHEBI:15378"/>
        <dbReference type="ChEBI" id="CHEBI:33019"/>
        <dbReference type="ChEBI" id="CHEBI:37575"/>
        <dbReference type="ChEBI" id="CHEBI:57841"/>
        <dbReference type="ChEBI" id="CHEBI:58296"/>
        <dbReference type="EC" id="2.5.1.3"/>
    </reaction>
</comment>
<reference evidence="15 16" key="1">
    <citation type="submission" date="2016-01" db="EMBL/GenBank/DDBJ databases">
        <title>Investigation of taxonomic status of Bacillus aminovorans.</title>
        <authorList>
            <person name="Verma A."/>
            <person name="Pal Y."/>
            <person name="Krishnamurthi S."/>
        </authorList>
    </citation>
    <scope>NUCLEOTIDE SEQUENCE [LARGE SCALE GENOMIC DNA]</scope>
    <source>
        <strain evidence="14 15">DSM 1314</strain>
        <strain evidence="13 16">DSM 4337</strain>
    </source>
</reference>
<dbReference type="PANTHER" id="PTHR20857">
    <property type="entry name" value="THIAMINE-PHOSPHATE PYROPHOSPHORYLASE"/>
    <property type="match status" value="1"/>
</dbReference>
<dbReference type="UniPathway" id="UPA00060">
    <property type="reaction ID" value="UER00141"/>
</dbReference>
<feature type="binding site" evidence="9">
    <location>
        <position position="75"/>
    </location>
    <ligand>
        <name>Mg(2+)</name>
        <dbReference type="ChEBI" id="CHEBI:18420"/>
    </ligand>
</feature>
<dbReference type="GO" id="GO:0009229">
    <property type="term" value="P:thiamine diphosphate biosynthetic process"/>
    <property type="evidence" value="ECO:0007669"/>
    <property type="project" value="UniProtKB-UniRule"/>
</dbReference>
<dbReference type="Proteomes" id="UP000076935">
    <property type="component" value="Unassembled WGS sequence"/>
</dbReference>
<dbReference type="CDD" id="cd00564">
    <property type="entry name" value="TMP_TenI"/>
    <property type="match status" value="1"/>
</dbReference>
<feature type="binding site" evidence="9">
    <location>
        <begin position="190"/>
        <end position="191"/>
    </location>
    <ligand>
        <name>2-[(2R,5Z)-2-carboxy-4-methylthiazol-5(2H)-ylidene]ethyl phosphate</name>
        <dbReference type="ChEBI" id="CHEBI:62899"/>
    </ligand>
</feature>
<dbReference type="HAMAP" id="MF_00097">
    <property type="entry name" value="TMP_synthase"/>
    <property type="match status" value="1"/>
</dbReference>
<keyword evidence="4 9" id="KW-0460">Magnesium</keyword>
<dbReference type="Proteomes" id="UP000077271">
    <property type="component" value="Unassembled WGS sequence"/>
</dbReference>
<comment type="pathway">
    <text evidence="1 9 11">Cofactor biosynthesis; thiamine diphosphate biosynthesis; thiamine phosphate from 4-amino-2-methyl-5-diphosphomethylpyrimidine and 4-methyl-5-(2-phosphoethyl)-thiazole: step 1/1.</text>
</comment>
<comment type="caution">
    <text evidence="13">The sequence shown here is derived from an EMBL/GenBank/DDBJ whole genome shotgun (WGS) entry which is preliminary data.</text>
</comment>
<organism evidence="13 16">
    <name type="scientific">Domibacillus aminovorans</name>
    <dbReference type="NCBI Taxonomy" id="29332"/>
    <lineage>
        <taxon>Bacteria</taxon>
        <taxon>Bacillati</taxon>
        <taxon>Bacillota</taxon>
        <taxon>Bacilli</taxon>
        <taxon>Bacillales</taxon>
        <taxon>Bacillaceae</taxon>
        <taxon>Domibacillus</taxon>
    </lineage>
</organism>
<dbReference type="GO" id="GO:0005737">
    <property type="term" value="C:cytoplasm"/>
    <property type="evidence" value="ECO:0007669"/>
    <property type="project" value="TreeGrafter"/>
</dbReference>
<dbReference type="InterPro" id="IPR022998">
    <property type="entry name" value="ThiamineP_synth_TenI"/>
</dbReference>
<dbReference type="AlphaFoldDB" id="A0A177KKS4"/>
<dbReference type="PANTHER" id="PTHR20857:SF15">
    <property type="entry name" value="THIAMINE-PHOSPHATE SYNTHASE"/>
    <property type="match status" value="1"/>
</dbReference>
<keyword evidence="3 9" id="KW-0479">Metal-binding</keyword>
<evidence type="ECO:0000256" key="9">
    <source>
        <dbReference type="HAMAP-Rule" id="MF_00097"/>
    </source>
</evidence>
<evidence type="ECO:0000256" key="3">
    <source>
        <dbReference type="ARBA" id="ARBA00022723"/>
    </source>
</evidence>
<evidence type="ECO:0000256" key="7">
    <source>
        <dbReference type="ARBA" id="ARBA00047851"/>
    </source>
</evidence>
<feature type="binding site" evidence="9">
    <location>
        <position position="141"/>
    </location>
    <ligand>
        <name>4-amino-2-methyl-5-(diphosphooxymethyl)pyrimidine</name>
        <dbReference type="ChEBI" id="CHEBI:57841"/>
    </ligand>
</feature>
<dbReference type="EC" id="2.5.1.3" evidence="9"/>
<evidence type="ECO:0000256" key="11">
    <source>
        <dbReference type="RuleBase" id="RU004253"/>
    </source>
</evidence>
<accession>A0A177KKS4</accession>
<evidence type="ECO:0000313" key="15">
    <source>
        <dbReference type="Proteomes" id="UP000076935"/>
    </source>
</evidence>
<evidence type="ECO:0000259" key="12">
    <source>
        <dbReference type="Pfam" id="PF02581"/>
    </source>
</evidence>
<sequence length="214" mass="22107">MLMKREQLAVYFIAGTPNCKRSIEETLQAAIDGGITMFQFREKGKDALAGSAKKEQAVRLQALCREANIPFIVNDDIELAVEIGADGVHIGQEDEAASSVRGKINGGIVGVSVHTMDEAKKAIADGADYVGTGPIYQTGTKTDTGPVAGTALIKTMRAQNLTIPIVGIGGITIDNAAPVIAAGADGVSVISTISLADDVKQAAVELKAAVEGSN</sequence>
<keyword evidence="2 9" id="KW-0808">Transferase</keyword>